<evidence type="ECO:0000313" key="1">
    <source>
        <dbReference type="EMBL" id="KAG8229220.1"/>
    </source>
</evidence>
<protein>
    <submittedName>
        <fullName evidence="1">Uncharacterized protein</fullName>
    </submittedName>
</protein>
<organism evidence="1 2">
    <name type="scientific">Ladona fulva</name>
    <name type="common">Scarce chaser dragonfly</name>
    <name type="synonym">Libellula fulva</name>
    <dbReference type="NCBI Taxonomy" id="123851"/>
    <lineage>
        <taxon>Eukaryota</taxon>
        <taxon>Metazoa</taxon>
        <taxon>Ecdysozoa</taxon>
        <taxon>Arthropoda</taxon>
        <taxon>Hexapoda</taxon>
        <taxon>Insecta</taxon>
        <taxon>Pterygota</taxon>
        <taxon>Palaeoptera</taxon>
        <taxon>Odonata</taxon>
        <taxon>Epiprocta</taxon>
        <taxon>Anisoptera</taxon>
        <taxon>Libelluloidea</taxon>
        <taxon>Libellulidae</taxon>
        <taxon>Ladona</taxon>
    </lineage>
</organism>
<dbReference type="EMBL" id="KZ308417">
    <property type="protein sequence ID" value="KAG8229220.1"/>
    <property type="molecule type" value="Genomic_DNA"/>
</dbReference>
<dbReference type="Proteomes" id="UP000792457">
    <property type="component" value="Unassembled WGS sequence"/>
</dbReference>
<accession>A0A8K0NYK9</accession>
<dbReference type="AlphaFoldDB" id="A0A8K0NYK9"/>
<evidence type="ECO:0000313" key="2">
    <source>
        <dbReference type="Proteomes" id="UP000792457"/>
    </source>
</evidence>
<comment type="caution">
    <text evidence="1">The sequence shown here is derived from an EMBL/GenBank/DDBJ whole genome shotgun (WGS) entry which is preliminary data.</text>
</comment>
<name>A0A8K0NYK9_LADFU</name>
<proteinExistence type="predicted"/>
<reference evidence="1" key="1">
    <citation type="submission" date="2013-04" db="EMBL/GenBank/DDBJ databases">
        <authorList>
            <person name="Qu J."/>
            <person name="Murali S.C."/>
            <person name="Bandaranaike D."/>
            <person name="Bellair M."/>
            <person name="Blankenburg K."/>
            <person name="Chao H."/>
            <person name="Dinh H."/>
            <person name="Doddapaneni H."/>
            <person name="Downs B."/>
            <person name="Dugan-Rocha S."/>
            <person name="Elkadiri S."/>
            <person name="Gnanaolivu R.D."/>
            <person name="Hernandez B."/>
            <person name="Javaid M."/>
            <person name="Jayaseelan J.C."/>
            <person name="Lee S."/>
            <person name="Li M."/>
            <person name="Ming W."/>
            <person name="Munidasa M."/>
            <person name="Muniz J."/>
            <person name="Nguyen L."/>
            <person name="Ongeri F."/>
            <person name="Osuji N."/>
            <person name="Pu L.-L."/>
            <person name="Puazo M."/>
            <person name="Qu C."/>
            <person name="Quiroz J."/>
            <person name="Raj R."/>
            <person name="Weissenberger G."/>
            <person name="Xin Y."/>
            <person name="Zou X."/>
            <person name="Han Y."/>
            <person name="Richards S."/>
            <person name="Worley K."/>
            <person name="Muzny D."/>
            <person name="Gibbs R."/>
        </authorList>
    </citation>
    <scope>NUCLEOTIDE SEQUENCE</scope>
    <source>
        <strain evidence="1">Sampled in the wild</strain>
    </source>
</reference>
<sequence>MNCLPDDDTLMAELKEFIQMIPSSLEETKDSIADNFDSEIPIVEEEAAPMVSAESFIISLPRDARTLLNTNAFSKQVICEEVEGCMGKEISVMDWKNGCGVQ</sequence>
<keyword evidence="2" id="KW-1185">Reference proteome</keyword>
<reference evidence="1" key="2">
    <citation type="submission" date="2017-10" db="EMBL/GenBank/DDBJ databases">
        <title>Ladona fulva Genome sequencing and assembly.</title>
        <authorList>
            <person name="Murali S."/>
            <person name="Richards S."/>
            <person name="Bandaranaike D."/>
            <person name="Bellair M."/>
            <person name="Blankenburg K."/>
            <person name="Chao H."/>
            <person name="Dinh H."/>
            <person name="Doddapaneni H."/>
            <person name="Dugan-Rocha S."/>
            <person name="Elkadiri S."/>
            <person name="Gnanaolivu R."/>
            <person name="Hernandez B."/>
            <person name="Skinner E."/>
            <person name="Javaid M."/>
            <person name="Lee S."/>
            <person name="Li M."/>
            <person name="Ming W."/>
            <person name="Munidasa M."/>
            <person name="Muniz J."/>
            <person name="Nguyen L."/>
            <person name="Hughes D."/>
            <person name="Osuji N."/>
            <person name="Pu L.-L."/>
            <person name="Puazo M."/>
            <person name="Qu C."/>
            <person name="Quiroz J."/>
            <person name="Raj R."/>
            <person name="Weissenberger G."/>
            <person name="Xin Y."/>
            <person name="Zou X."/>
            <person name="Han Y."/>
            <person name="Worley K."/>
            <person name="Muzny D."/>
            <person name="Gibbs R."/>
        </authorList>
    </citation>
    <scope>NUCLEOTIDE SEQUENCE</scope>
    <source>
        <strain evidence="1">Sampled in the wild</strain>
    </source>
</reference>
<gene>
    <name evidence="1" type="ORF">J437_LFUL008856</name>
</gene>